<evidence type="ECO:0000256" key="3">
    <source>
        <dbReference type="ARBA" id="ARBA00023125"/>
    </source>
</evidence>
<evidence type="ECO:0000256" key="6">
    <source>
        <dbReference type="ARBA" id="ARBA00023242"/>
    </source>
</evidence>
<dbReference type="GO" id="GO:0005634">
    <property type="term" value="C:nucleus"/>
    <property type="evidence" value="ECO:0007669"/>
    <property type="project" value="UniProtKB-SubCell"/>
</dbReference>
<comment type="caution">
    <text evidence="9">The sequence shown here is derived from an EMBL/GenBank/DDBJ whole genome shotgun (WGS) entry which is preliminary data.</text>
</comment>
<evidence type="ECO:0000256" key="7">
    <source>
        <dbReference type="SAM" id="MobiDB-lite"/>
    </source>
</evidence>
<dbReference type="PANTHER" id="PTHR14057">
    <property type="entry name" value="TRANSCRIPTION FACTOR ONECUT"/>
    <property type="match status" value="1"/>
</dbReference>
<dbReference type="Pfam" id="PF02376">
    <property type="entry name" value="CUT"/>
    <property type="match status" value="3"/>
</dbReference>
<feature type="region of interest" description="Disordered" evidence="7">
    <location>
        <begin position="313"/>
        <end position="338"/>
    </location>
</feature>
<keyword evidence="2" id="KW-0805">Transcription regulation</keyword>
<dbReference type="AlphaFoldDB" id="A0A6A5GLZ1"/>
<keyword evidence="4" id="KW-0371">Homeobox</keyword>
<dbReference type="InterPro" id="IPR051649">
    <property type="entry name" value="CUT_Homeobox"/>
</dbReference>
<dbReference type="RefSeq" id="XP_053584142.1">
    <property type="nucleotide sequence ID" value="XM_053729370.1"/>
</dbReference>
<gene>
    <name evidence="9" type="ORF">GCK72_012750</name>
</gene>
<dbReference type="PANTHER" id="PTHR14057:SF32">
    <property type="entry name" value="HOMEOBOX PROTEIN CEH-21-RELATED"/>
    <property type="match status" value="1"/>
</dbReference>
<evidence type="ECO:0000256" key="2">
    <source>
        <dbReference type="ARBA" id="ARBA00023015"/>
    </source>
</evidence>
<dbReference type="InterPro" id="IPR003350">
    <property type="entry name" value="CUT_dom"/>
</dbReference>
<dbReference type="SMART" id="SM01109">
    <property type="entry name" value="CUT"/>
    <property type="match status" value="3"/>
</dbReference>
<feature type="domain" description="CUT" evidence="8">
    <location>
        <begin position="478"/>
        <end position="564"/>
    </location>
</feature>
<evidence type="ECO:0000313" key="9">
    <source>
        <dbReference type="EMBL" id="KAF1756297.1"/>
    </source>
</evidence>
<feature type="compositionally biased region" description="Low complexity" evidence="7">
    <location>
        <begin position="327"/>
        <end position="338"/>
    </location>
</feature>
<feature type="region of interest" description="Disordered" evidence="7">
    <location>
        <begin position="113"/>
        <end position="147"/>
    </location>
</feature>
<sequence length="598" mass="70395">MISYKNVDDQQPADYTLTELTTVQYPFFTHRIHPMRQESITCSERKMLIEEKKFERRQMKYGSGQQPTSKTLLNVNASSNVHETETNRFQRIVDYESEKWAMGTGENMNQEIVEEPKESTSRQNLRQPSQSSMDNFSSLPLSNASNPSPMTVKQAIRLLTQPIPSQINVNTTEIVKEIKEWLASSSYTNKFFASNILNIKEKNLTNIFAQKRDFNSLRNTKETFIKMYNWLEMSEDVRAEMLKMNLYEYENNESTLHDKNEPPKKIIRQDPAIMTAERIDELMNQPVAYMSTKKVTQDIKEWLARTPTTRKWFAESKESTSRQNLRQPSQSSMDSFSSLPLSNASSPFSMTVEQAIRFLTQPIPANINVNTTEIVKEIKEWLGSSSYTNKYFASNILNIKGNHLTNIFAQPRDFISLRNTKEAFIKMYNWLEMSEDMRTEMLKMNLYENESPLQDENDTPKKIFRQNPATMTAERIRELMNQPVAYMNTRKVTSDIKEWMARTQTTRKWFATNIMGRAKRTLVINLNYPKEWEELTRGKEVYVKLYNWMRMSKEERQDIMRFYGSENVEEQESEDEESKSLDDILKELRRQFSECNRQ</sequence>
<dbReference type="EMBL" id="WUAV01000004">
    <property type="protein sequence ID" value="KAF1756297.1"/>
    <property type="molecule type" value="Genomic_DNA"/>
</dbReference>
<dbReference type="GO" id="GO:0000981">
    <property type="term" value="F:DNA-binding transcription factor activity, RNA polymerase II-specific"/>
    <property type="evidence" value="ECO:0007669"/>
    <property type="project" value="TreeGrafter"/>
</dbReference>
<feature type="domain" description="CUT" evidence="8">
    <location>
        <begin position="360"/>
        <end position="446"/>
    </location>
</feature>
<evidence type="ECO:0000259" key="8">
    <source>
        <dbReference type="PROSITE" id="PS51042"/>
    </source>
</evidence>
<proteinExistence type="predicted"/>
<organism evidence="9 10">
    <name type="scientific">Caenorhabditis remanei</name>
    <name type="common">Caenorhabditis vulgaris</name>
    <dbReference type="NCBI Taxonomy" id="31234"/>
    <lineage>
        <taxon>Eukaryota</taxon>
        <taxon>Metazoa</taxon>
        <taxon>Ecdysozoa</taxon>
        <taxon>Nematoda</taxon>
        <taxon>Chromadorea</taxon>
        <taxon>Rhabditida</taxon>
        <taxon>Rhabditina</taxon>
        <taxon>Rhabditomorpha</taxon>
        <taxon>Rhabditoidea</taxon>
        <taxon>Rhabditidae</taxon>
        <taxon>Peloderinae</taxon>
        <taxon>Caenorhabditis</taxon>
    </lineage>
</organism>
<evidence type="ECO:0000256" key="5">
    <source>
        <dbReference type="ARBA" id="ARBA00023163"/>
    </source>
</evidence>
<dbReference type="Proteomes" id="UP000483820">
    <property type="component" value="Chromosome IV"/>
</dbReference>
<name>A0A6A5GLZ1_CAERE</name>
<feature type="domain" description="CUT" evidence="8">
    <location>
        <begin position="160"/>
        <end position="246"/>
    </location>
</feature>
<feature type="compositionally biased region" description="Polar residues" evidence="7">
    <location>
        <begin position="121"/>
        <end position="136"/>
    </location>
</feature>
<dbReference type="GO" id="GO:0000978">
    <property type="term" value="F:RNA polymerase II cis-regulatory region sequence-specific DNA binding"/>
    <property type="evidence" value="ECO:0007669"/>
    <property type="project" value="TreeGrafter"/>
</dbReference>
<dbReference type="SUPFAM" id="SSF47413">
    <property type="entry name" value="lambda repressor-like DNA-binding domains"/>
    <property type="match status" value="3"/>
</dbReference>
<reference evidence="9 10" key="1">
    <citation type="submission" date="2019-12" db="EMBL/GenBank/DDBJ databases">
        <title>Chromosome-level assembly of the Caenorhabditis remanei genome.</title>
        <authorList>
            <person name="Teterina A.A."/>
            <person name="Willis J.H."/>
            <person name="Phillips P.C."/>
        </authorList>
    </citation>
    <scope>NUCLEOTIDE SEQUENCE [LARGE SCALE GENOMIC DNA]</scope>
    <source>
        <strain evidence="9 10">PX506</strain>
        <tissue evidence="9">Whole organism</tissue>
    </source>
</reference>
<dbReference type="CTD" id="9817117"/>
<keyword evidence="5" id="KW-0804">Transcription</keyword>
<dbReference type="Gene3D" id="1.10.260.40">
    <property type="entry name" value="lambda repressor-like DNA-binding domains"/>
    <property type="match status" value="3"/>
</dbReference>
<protein>
    <recommendedName>
        <fullName evidence="8">CUT domain-containing protein</fullName>
    </recommendedName>
</protein>
<dbReference type="GeneID" id="9817117"/>
<keyword evidence="3" id="KW-0238">DNA-binding</keyword>
<keyword evidence="6" id="KW-0539">Nucleus</keyword>
<dbReference type="KEGG" id="crq:GCK72_012750"/>
<evidence type="ECO:0000256" key="4">
    <source>
        <dbReference type="ARBA" id="ARBA00023155"/>
    </source>
</evidence>
<comment type="subcellular location">
    <subcellularLocation>
        <location evidence="1">Nucleus</location>
    </subcellularLocation>
</comment>
<evidence type="ECO:0000313" key="10">
    <source>
        <dbReference type="Proteomes" id="UP000483820"/>
    </source>
</evidence>
<dbReference type="InterPro" id="IPR010982">
    <property type="entry name" value="Lambda_DNA-bd_dom_sf"/>
</dbReference>
<accession>A0A6A5GLZ1</accession>
<feature type="compositionally biased region" description="Low complexity" evidence="7">
    <location>
        <begin position="137"/>
        <end position="147"/>
    </location>
</feature>
<dbReference type="PROSITE" id="PS51042">
    <property type="entry name" value="CUT"/>
    <property type="match status" value="3"/>
</dbReference>
<evidence type="ECO:0000256" key="1">
    <source>
        <dbReference type="ARBA" id="ARBA00004123"/>
    </source>
</evidence>